<proteinExistence type="predicted"/>
<accession>A0A448B0B8</accession>
<evidence type="ECO:0000313" key="2">
    <source>
        <dbReference type="EMBL" id="VEE06203.1"/>
    </source>
</evidence>
<evidence type="ECO:0000313" key="3">
    <source>
        <dbReference type="Proteomes" id="UP000279227"/>
    </source>
</evidence>
<dbReference type="GeneID" id="93021340"/>
<organism evidence="2 3">
    <name type="scientific">Chryseobacterium gleum</name>
    <name type="common">Flavobacterium gleum</name>
    <dbReference type="NCBI Taxonomy" id="250"/>
    <lineage>
        <taxon>Bacteria</taxon>
        <taxon>Pseudomonadati</taxon>
        <taxon>Bacteroidota</taxon>
        <taxon>Flavobacteriia</taxon>
        <taxon>Flavobacteriales</taxon>
        <taxon>Weeksellaceae</taxon>
        <taxon>Chryseobacterium group</taxon>
        <taxon>Chryseobacterium</taxon>
    </lineage>
</organism>
<dbReference type="KEGG" id="cgle:NCTC11432_01527"/>
<feature type="domain" description="DUF6876" evidence="1">
    <location>
        <begin position="9"/>
        <end position="119"/>
    </location>
</feature>
<gene>
    <name evidence="2" type="ORF">NCTC11432_01527</name>
</gene>
<dbReference type="AlphaFoldDB" id="A0A448B0B8"/>
<dbReference type="Pfam" id="PF21781">
    <property type="entry name" value="DUF6876"/>
    <property type="match status" value="1"/>
</dbReference>
<dbReference type="RefSeq" id="WP_002978142.1">
    <property type="nucleotide sequence ID" value="NZ_CP068486.1"/>
</dbReference>
<evidence type="ECO:0000259" key="1">
    <source>
        <dbReference type="Pfam" id="PF21781"/>
    </source>
</evidence>
<reference evidence="2 3" key="1">
    <citation type="submission" date="2018-12" db="EMBL/GenBank/DDBJ databases">
        <authorList>
            <consortium name="Pathogen Informatics"/>
        </authorList>
    </citation>
    <scope>NUCLEOTIDE SEQUENCE [LARGE SCALE GENOMIC DNA]</scope>
    <source>
        <strain evidence="2 3">NCTC11432</strain>
    </source>
</reference>
<sequence>MKKPDISANEFYNHFIGTENYYRYPFGLLLTDGVKAVADEEKCYWFLDAIASYQFEEKFKNREFQVWKIERIENTKFKLSATNGNNKVLVSQDIEFSDFFFSEFTIWKEGDVLLLPSEH</sequence>
<dbReference type="Proteomes" id="UP000279227">
    <property type="component" value="Chromosome"/>
</dbReference>
<dbReference type="InterPro" id="IPR049241">
    <property type="entry name" value="DUF6876"/>
</dbReference>
<dbReference type="STRING" id="525257.HMPREF0204_12936"/>
<protein>
    <recommendedName>
        <fullName evidence="1">DUF6876 domain-containing protein</fullName>
    </recommendedName>
</protein>
<dbReference type="OrthoDB" id="1255124at2"/>
<name>A0A448B0B8_CHRGE</name>
<dbReference type="EMBL" id="LR134289">
    <property type="protein sequence ID" value="VEE06203.1"/>
    <property type="molecule type" value="Genomic_DNA"/>
</dbReference>